<name>A0A4R6RL73_9HYPH</name>
<feature type="transmembrane region" description="Helical" evidence="3">
    <location>
        <begin position="178"/>
        <end position="204"/>
    </location>
</feature>
<feature type="region of interest" description="Disordered" evidence="2">
    <location>
        <begin position="1"/>
        <end position="30"/>
    </location>
</feature>
<feature type="transmembrane region" description="Helical" evidence="3">
    <location>
        <begin position="412"/>
        <end position="435"/>
    </location>
</feature>
<feature type="transmembrane region" description="Helical" evidence="3">
    <location>
        <begin position="441"/>
        <end position="464"/>
    </location>
</feature>
<keyword evidence="5" id="KW-1185">Reference proteome</keyword>
<evidence type="ECO:0000256" key="1">
    <source>
        <dbReference type="ARBA" id="ARBA00022448"/>
    </source>
</evidence>
<dbReference type="Proteomes" id="UP000294547">
    <property type="component" value="Unassembled WGS sequence"/>
</dbReference>
<protein>
    <submittedName>
        <fullName evidence="4">MATE family multidrug resistance protein</fullName>
    </submittedName>
</protein>
<keyword evidence="3" id="KW-0812">Transmembrane</keyword>
<evidence type="ECO:0000313" key="4">
    <source>
        <dbReference type="EMBL" id="TDP87383.1"/>
    </source>
</evidence>
<keyword evidence="1" id="KW-0813">Transport</keyword>
<proteinExistence type="predicted"/>
<evidence type="ECO:0000256" key="2">
    <source>
        <dbReference type="SAM" id="MobiDB-lite"/>
    </source>
</evidence>
<dbReference type="InterPro" id="IPR002528">
    <property type="entry name" value="MATE_fam"/>
</dbReference>
<feature type="transmembrane region" description="Helical" evidence="3">
    <location>
        <begin position="299"/>
        <end position="318"/>
    </location>
</feature>
<dbReference type="GO" id="GO:0005886">
    <property type="term" value="C:plasma membrane"/>
    <property type="evidence" value="ECO:0007669"/>
    <property type="project" value="TreeGrafter"/>
</dbReference>
<feature type="transmembrane region" description="Helical" evidence="3">
    <location>
        <begin position="338"/>
        <end position="357"/>
    </location>
</feature>
<dbReference type="GO" id="GO:0042910">
    <property type="term" value="F:xenobiotic transmembrane transporter activity"/>
    <property type="evidence" value="ECO:0007669"/>
    <property type="project" value="InterPro"/>
</dbReference>
<gene>
    <name evidence="4" type="ORF">EDD54_1277</name>
</gene>
<evidence type="ECO:0000313" key="5">
    <source>
        <dbReference type="Proteomes" id="UP000294547"/>
    </source>
</evidence>
<dbReference type="Pfam" id="PF01554">
    <property type="entry name" value="MatE"/>
    <property type="match status" value="2"/>
</dbReference>
<dbReference type="EMBL" id="SNXY01000006">
    <property type="protein sequence ID" value="TDP87383.1"/>
    <property type="molecule type" value="Genomic_DNA"/>
</dbReference>
<dbReference type="RefSeq" id="WP_165644633.1">
    <property type="nucleotide sequence ID" value="NZ_BSPM01000008.1"/>
</dbReference>
<keyword evidence="3" id="KW-0472">Membrane</keyword>
<feature type="transmembrane region" description="Helical" evidence="3">
    <location>
        <begin position="216"/>
        <end position="239"/>
    </location>
</feature>
<feature type="transmembrane region" description="Helical" evidence="3">
    <location>
        <begin position="117"/>
        <end position="141"/>
    </location>
</feature>
<dbReference type="PANTHER" id="PTHR43298:SF2">
    <property type="entry name" value="FMN_FAD EXPORTER YEEO-RELATED"/>
    <property type="match status" value="1"/>
</dbReference>
<feature type="transmembrane region" description="Helical" evidence="3">
    <location>
        <begin position="75"/>
        <end position="97"/>
    </location>
</feature>
<feature type="transmembrane region" description="Helical" evidence="3">
    <location>
        <begin position="377"/>
        <end position="400"/>
    </location>
</feature>
<keyword evidence="3" id="KW-1133">Transmembrane helix</keyword>
<organism evidence="4 5">
    <name type="scientific">Oharaeibacter diazotrophicus</name>
    <dbReference type="NCBI Taxonomy" id="1920512"/>
    <lineage>
        <taxon>Bacteria</taxon>
        <taxon>Pseudomonadati</taxon>
        <taxon>Pseudomonadota</taxon>
        <taxon>Alphaproteobacteria</taxon>
        <taxon>Hyphomicrobiales</taxon>
        <taxon>Pleomorphomonadaceae</taxon>
        <taxon>Oharaeibacter</taxon>
    </lineage>
</organism>
<dbReference type="InterPro" id="IPR050222">
    <property type="entry name" value="MATE_MdtK"/>
</dbReference>
<sequence length="491" mass="50529">MTGHDRPQIEAVPVPARAEPRLPASGPAPLGGHVRETLRLAGPISMAHFSNLATTTATLLMFGWTSADALAAGGLAIRVAVSTNILCGVVVVAGLMMSEAEGAGDGRAVAASYGRGLVLALALSVLSFLWMTVSPTLLLALGQDPGIVARTADVLDVMRWAEPANLIRLGLMRSALPALGLASILFALTPVSIAAYVLIGFGLVSGRFGLPEVGWLGIPVAFVIVSWAGALVMLAVVHLGPRRRKVALRPGGLGGILHVFGRGLPIGTMQAIDNVYYLTLTLLIGQFGAATLAAHQIALNFGTIAWAFASAFGDAGALRIRYRRGARAMDDAWRAGRVAAVLSVLSMTAAAAVVLAFPAPFVGLFLDVHRPENAATVAIALTFIPFAAGFIFADGLYGAGMGVLRGLDDNRFAMVASACGYWGVGMPLACLFAFALGFGGIGIWIGIVCGVTLVGSVLLARFGWQADHAGRAKHRAAAPPAGELAGSGSPT</sequence>
<dbReference type="PANTHER" id="PTHR43298">
    <property type="entry name" value="MULTIDRUG RESISTANCE PROTEIN NORM-RELATED"/>
    <property type="match status" value="1"/>
</dbReference>
<dbReference type="AlphaFoldDB" id="A0A4R6RL73"/>
<evidence type="ECO:0000256" key="3">
    <source>
        <dbReference type="SAM" id="Phobius"/>
    </source>
</evidence>
<dbReference type="GO" id="GO:0015297">
    <property type="term" value="F:antiporter activity"/>
    <property type="evidence" value="ECO:0007669"/>
    <property type="project" value="InterPro"/>
</dbReference>
<accession>A0A4R6RL73</accession>
<reference evidence="4 5" key="1">
    <citation type="submission" date="2019-03" db="EMBL/GenBank/DDBJ databases">
        <title>Genomic Encyclopedia of Type Strains, Phase IV (KMG-IV): sequencing the most valuable type-strain genomes for metagenomic binning, comparative biology and taxonomic classification.</title>
        <authorList>
            <person name="Goeker M."/>
        </authorList>
    </citation>
    <scope>NUCLEOTIDE SEQUENCE [LARGE SCALE GENOMIC DNA]</scope>
    <source>
        <strain evidence="4 5">DSM 102969</strain>
    </source>
</reference>
<comment type="caution">
    <text evidence="4">The sequence shown here is derived from an EMBL/GenBank/DDBJ whole genome shotgun (WGS) entry which is preliminary data.</text>
</comment>
<feature type="transmembrane region" description="Helical" evidence="3">
    <location>
        <begin position="275"/>
        <end position="293"/>
    </location>
</feature>